<feature type="signal peptide" evidence="1">
    <location>
        <begin position="1"/>
        <end position="21"/>
    </location>
</feature>
<reference evidence="2 3" key="1">
    <citation type="submission" date="2017-11" db="EMBL/GenBank/DDBJ databases">
        <title>Reclassification of Bisgaard taxon 5 as Caviibacterium pharyngocola gen. nov., sp. nov.</title>
        <authorList>
            <person name="Christensen H."/>
        </authorList>
    </citation>
    <scope>NUCLEOTIDE SEQUENCE [LARGE SCALE GENOMIC DNA]</scope>
    <source>
        <strain evidence="2 3">7_3</strain>
    </source>
</reference>
<comment type="caution">
    <text evidence="2">The sequence shown here is derived from an EMBL/GenBank/DDBJ whole genome shotgun (WGS) entry which is preliminary data.</text>
</comment>
<dbReference type="NCBIfam" id="TIGR03759">
    <property type="entry name" value="conj_TIGR03759"/>
    <property type="match status" value="1"/>
</dbReference>
<gene>
    <name evidence="2" type="ORF">CVP04_07345</name>
</gene>
<protein>
    <submittedName>
        <fullName evidence="2">TIGR03759 family integrating conjugative element protein</fullName>
    </submittedName>
</protein>
<organism evidence="2 3">
    <name type="scientific">Caviibacterium pharyngocola</name>
    <dbReference type="NCBI Taxonomy" id="28159"/>
    <lineage>
        <taxon>Bacteria</taxon>
        <taxon>Pseudomonadati</taxon>
        <taxon>Pseudomonadota</taxon>
        <taxon>Gammaproteobacteria</taxon>
        <taxon>Pasteurellales</taxon>
        <taxon>Pasteurellaceae</taxon>
        <taxon>Caviibacterium</taxon>
    </lineage>
</organism>
<dbReference type="AlphaFoldDB" id="A0A2M8RV54"/>
<evidence type="ECO:0000256" key="1">
    <source>
        <dbReference type="SAM" id="SignalP"/>
    </source>
</evidence>
<feature type="chain" id="PRO_5014922164" evidence="1">
    <location>
        <begin position="22"/>
        <end position="252"/>
    </location>
</feature>
<sequence length="252" mass="29393">MRNSIFYLALTGLVCTQSVLAAEQRTNMTPTATHSVNQQALDTYSLNSDNIQQQKNREQAQRWGLTETEWQRYLEIKNYERSYWSPNLDPLTTLGVEAKTDAERRRYAELLAKKEYERVEKELAFQRAYDQAFQRLYPNQLPFEVEPHVSQATGRIYYFTRLDDCEKCETDIHRILTYANNKTPIDIYVVGSSGNDEAIRKWATKHHIDPAKVKSRQITLNHDSGYWLRNGNGKMPVAFQVQGDGQWQSIIY</sequence>
<dbReference type="InterPro" id="IPR022293">
    <property type="entry name" value="Integrating-conj_element"/>
</dbReference>
<keyword evidence="3" id="KW-1185">Reference proteome</keyword>
<evidence type="ECO:0000313" key="3">
    <source>
        <dbReference type="Proteomes" id="UP000230282"/>
    </source>
</evidence>
<name>A0A2M8RV54_9PAST</name>
<dbReference type="EMBL" id="PHGZ01000014">
    <property type="protein sequence ID" value="PJG82770.1"/>
    <property type="molecule type" value="Genomic_DNA"/>
</dbReference>
<evidence type="ECO:0000313" key="2">
    <source>
        <dbReference type="EMBL" id="PJG82770.1"/>
    </source>
</evidence>
<proteinExistence type="predicted"/>
<dbReference type="Proteomes" id="UP000230282">
    <property type="component" value="Unassembled WGS sequence"/>
</dbReference>
<dbReference type="OrthoDB" id="8442378at2"/>
<dbReference type="RefSeq" id="WP_100296869.1">
    <property type="nucleotide sequence ID" value="NZ_PHGZ01000014.1"/>
</dbReference>
<keyword evidence="1" id="KW-0732">Signal</keyword>
<accession>A0A2M8RV54</accession>